<dbReference type="AlphaFoldDB" id="A0A5P0ZV86"/>
<gene>
    <name evidence="2" type="ORF">FHL05_01850</name>
    <name evidence="1" type="ORF">FHL06_05665</name>
</gene>
<dbReference type="EMBL" id="VDFO01000005">
    <property type="protein sequence ID" value="MQS96634.1"/>
    <property type="molecule type" value="Genomic_DNA"/>
</dbReference>
<name>A0A5P0ZV86_9LACO</name>
<dbReference type="Gene3D" id="3.30.70.100">
    <property type="match status" value="1"/>
</dbReference>
<sequence length="150" mass="17269">MNITLKLGTYNFLKSQLNPADTLLNPLFHANADHLLIKNLSTSAQYRSLTGTYDKSKNLYSLTYLKLNADQAKLFENKLFSTQQFSFNSNSTAILQKSESPREYLIIKTFTETTQIKDWQKMLQNDIQKQIQGNTEEDFGFFSKAYSVTD</sequence>
<protein>
    <submittedName>
        <fullName evidence="2">Uncharacterized protein</fullName>
    </submittedName>
</protein>
<dbReference type="EMBL" id="VDFP01000008">
    <property type="protein sequence ID" value="MQS75874.1"/>
    <property type="molecule type" value="Genomic_DNA"/>
</dbReference>
<organism evidence="2 3">
    <name type="scientific">Companilactobacillus halodurans</name>
    <dbReference type="NCBI Taxonomy" id="2584183"/>
    <lineage>
        <taxon>Bacteria</taxon>
        <taxon>Bacillati</taxon>
        <taxon>Bacillota</taxon>
        <taxon>Bacilli</taxon>
        <taxon>Lactobacillales</taxon>
        <taxon>Lactobacillaceae</taxon>
        <taxon>Companilactobacillus</taxon>
    </lineage>
</organism>
<reference evidence="3 4" key="1">
    <citation type="journal article" date="2019" name="Syst. Appl. Microbiol.">
        <title>Polyphasic characterization of two novel Lactobacillus spp. isolated from blown salami packages: Description of Lactobacillus halodurans sp. nov. and Lactobacillus salsicarnum sp. nov.</title>
        <authorList>
            <person name="Schuster J.A."/>
            <person name="Klingl A."/>
            <person name="Vogel R.F."/>
            <person name="Ehrmann M.A."/>
        </authorList>
    </citation>
    <scope>NUCLEOTIDE SEQUENCE [LARGE SCALE GENOMIC DNA]</scope>
    <source>
        <strain evidence="2 3">TMW 1.1920</strain>
        <strain evidence="1 4">TMW 1.2172</strain>
    </source>
</reference>
<keyword evidence="3" id="KW-1185">Reference proteome</keyword>
<accession>A0A5P0ZV86</accession>
<dbReference type="Proteomes" id="UP000371423">
    <property type="component" value="Unassembled WGS sequence"/>
</dbReference>
<dbReference type="OrthoDB" id="2304369at2"/>
<evidence type="ECO:0000313" key="4">
    <source>
        <dbReference type="Proteomes" id="UP000414364"/>
    </source>
</evidence>
<dbReference type="RefSeq" id="WP_153385266.1">
    <property type="nucleotide sequence ID" value="NZ_VDFO01000005.1"/>
</dbReference>
<evidence type="ECO:0000313" key="2">
    <source>
        <dbReference type="EMBL" id="MQS96634.1"/>
    </source>
</evidence>
<comment type="caution">
    <text evidence="2">The sequence shown here is derived from an EMBL/GenBank/DDBJ whole genome shotgun (WGS) entry which is preliminary data.</text>
</comment>
<proteinExistence type="predicted"/>
<dbReference type="Proteomes" id="UP000414364">
    <property type="component" value="Unassembled WGS sequence"/>
</dbReference>
<evidence type="ECO:0000313" key="3">
    <source>
        <dbReference type="Proteomes" id="UP000371423"/>
    </source>
</evidence>
<evidence type="ECO:0000313" key="1">
    <source>
        <dbReference type="EMBL" id="MQS75874.1"/>
    </source>
</evidence>